<keyword evidence="1" id="KW-1133">Transmembrane helix</keyword>
<feature type="transmembrane region" description="Helical" evidence="1">
    <location>
        <begin position="163"/>
        <end position="183"/>
    </location>
</feature>
<name>A0AA38PCB5_9AGAR</name>
<comment type="caution">
    <text evidence="2">The sequence shown here is derived from an EMBL/GenBank/DDBJ whole genome shotgun (WGS) entry which is preliminary data.</text>
</comment>
<evidence type="ECO:0000313" key="3">
    <source>
        <dbReference type="Proteomes" id="UP001163846"/>
    </source>
</evidence>
<protein>
    <submittedName>
        <fullName evidence="2">Uncharacterized protein</fullName>
    </submittedName>
</protein>
<evidence type="ECO:0000256" key="1">
    <source>
        <dbReference type="SAM" id="Phobius"/>
    </source>
</evidence>
<dbReference type="EMBL" id="MU806085">
    <property type="protein sequence ID" value="KAJ3840294.1"/>
    <property type="molecule type" value="Genomic_DNA"/>
</dbReference>
<dbReference type="Proteomes" id="UP001163846">
    <property type="component" value="Unassembled WGS sequence"/>
</dbReference>
<keyword evidence="1" id="KW-0812">Transmembrane</keyword>
<feature type="transmembrane region" description="Helical" evidence="1">
    <location>
        <begin position="616"/>
        <end position="638"/>
    </location>
</feature>
<proteinExistence type="predicted"/>
<sequence>MTALTSPAYQAETETLIASTYSSYSSSTPAVDMGNSEKMARQKPYVSTKLLTAHIIHGCLLALHIVALVASIKEWTIPVNTLDVSLFQTGITAALQVIFILINGTLLSIVRDIAIDADIRHPPTLGILHLRLKSWSGLWSATTANWAYWRSKLSLEESQLKRIFFYIGACALLQISSSSLFGVDFTFQSSTLSDYWTPNIIQGNRFGYYDQLWPLDVNISSADKRWFPPAVLLAAHTMFAGRVNDTRYPGLQARLVHDTTNLDNGVTLLIPWSQARVNATEFNVHCSQINDATLTTFTLPSQSSDLSLATASPQNGSQRYIYQNQTDFDDGVWINFTMPAPPYWDRSISPELNFTAYWGSFGESIEGLPTRVFFQPWVFPATSAPLGHHQLVMIIATQRNQSLITDINGSVGDALNFTISPDETSCFEDLCHAYVQAIGCTQTSTNLTATIDTQSRLLDPLTDVMRLEGPEALHDNHAWDNFAWEDSKNLSGIDRQFLLAFSPTSLYNDTSDSDSDLSKPTIVGNSEQILSKLLDGNLFTPFTLTANSSYSNALVEFQGSLERLYASYLWNINRLCSAFDSLQPYWEDCGTYLSDDLYGSADLVWEIPLSFGLSIVLWRSILSVVCCTIMLLLGFMILGTTVDQERATPQQGQGFLNTARILNGSNIPEIVAKEAHTVQEPRNLESELLETLLTRRLRYQSTDDVDETLGGYLSVYD</sequence>
<dbReference type="AlphaFoldDB" id="A0AA38PCB5"/>
<feature type="transmembrane region" description="Helical" evidence="1">
    <location>
        <begin position="50"/>
        <end position="70"/>
    </location>
</feature>
<evidence type="ECO:0000313" key="2">
    <source>
        <dbReference type="EMBL" id="KAJ3840294.1"/>
    </source>
</evidence>
<accession>A0AA38PCB5</accession>
<gene>
    <name evidence="2" type="ORF">F5878DRAFT_659533</name>
</gene>
<feature type="transmembrane region" description="Helical" evidence="1">
    <location>
        <begin position="90"/>
        <end position="110"/>
    </location>
</feature>
<keyword evidence="3" id="KW-1185">Reference proteome</keyword>
<organism evidence="2 3">
    <name type="scientific">Lentinula raphanica</name>
    <dbReference type="NCBI Taxonomy" id="153919"/>
    <lineage>
        <taxon>Eukaryota</taxon>
        <taxon>Fungi</taxon>
        <taxon>Dikarya</taxon>
        <taxon>Basidiomycota</taxon>
        <taxon>Agaricomycotina</taxon>
        <taxon>Agaricomycetes</taxon>
        <taxon>Agaricomycetidae</taxon>
        <taxon>Agaricales</taxon>
        <taxon>Marasmiineae</taxon>
        <taxon>Omphalotaceae</taxon>
        <taxon>Lentinula</taxon>
    </lineage>
</organism>
<reference evidence="2" key="1">
    <citation type="submission" date="2022-08" db="EMBL/GenBank/DDBJ databases">
        <authorList>
            <consortium name="DOE Joint Genome Institute"/>
            <person name="Min B."/>
            <person name="Riley R."/>
            <person name="Sierra-Patev S."/>
            <person name="Naranjo-Ortiz M."/>
            <person name="Looney B."/>
            <person name="Konkel Z."/>
            <person name="Slot J.C."/>
            <person name="Sakamoto Y."/>
            <person name="Steenwyk J.L."/>
            <person name="Rokas A."/>
            <person name="Carro J."/>
            <person name="Camarero S."/>
            <person name="Ferreira P."/>
            <person name="Molpeceres G."/>
            <person name="Ruiz-Duenas F.J."/>
            <person name="Serrano A."/>
            <person name="Henrissat B."/>
            <person name="Drula E."/>
            <person name="Hughes K.W."/>
            <person name="Mata J.L."/>
            <person name="Ishikawa N.K."/>
            <person name="Vargas-Isla R."/>
            <person name="Ushijima S."/>
            <person name="Smith C.A."/>
            <person name="Ahrendt S."/>
            <person name="Andreopoulos W."/>
            <person name="He G."/>
            <person name="Labutti K."/>
            <person name="Lipzen A."/>
            <person name="Ng V."/>
            <person name="Sandor L."/>
            <person name="Barry K."/>
            <person name="Martinez A.T."/>
            <person name="Xiao Y."/>
            <person name="Gibbons J.G."/>
            <person name="Terashima K."/>
            <person name="Hibbett D.S."/>
            <person name="Grigoriev I.V."/>
        </authorList>
    </citation>
    <scope>NUCLEOTIDE SEQUENCE</scope>
    <source>
        <strain evidence="2">TFB9207</strain>
    </source>
</reference>
<keyword evidence="1" id="KW-0472">Membrane</keyword>